<dbReference type="Pfam" id="PF14238">
    <property type="entry name" value="DUF4340"/>
    <property type="match status" value="2"/>
</dbReference>
<dbReference type="Proteomes" id="UP001235343">
    <property type="component" value="Unassembled WGS sequence"/>
</dbReference>
<keyword evidence="1" id="KW-0472">Membrane</keyword>
<feature type="domain" description="DUF4340" evidence="2">
    <location>
        <begin position="214"/>
        <end position="389"/>
    </location>
</feature>
<keyword evidence="1" id="KW-1133">Transmembrane helix</keyword>
<sequence>MKRRTYTVGLVISVFFLVGSLLFFSNRLDSSTEKEPTEKLESLVVAHEEIEEIHILNEDNEVTLDKAMNGQWSGQNLDRKSNKEKINETVNNIFSLSGEKIDISKKDAGLQDSTFTIELLDSSEETQTVSIGNMSENGLYYFVSSSGKEGVFEVDATLIQEIPLTNYEIMDNKITSITPEAVNHFVINNGIQTIELKPESPYDEAEVRTNLSGWFMHQPYNSIYSVNYNKMKDMIYGVENLQFKEIVAKDEENLSQYGLKDEDFTIFLKSDSESETILIGDPSSGNAYYAMVEGEQTIFTIEKKALEPYSYQAFDIAENFVKILAIDVLKQIEIKDSTHHITIKIEHEENRKEAATSTFKVNGSIVKDKSFRDLYKEIAGLSVDKEVSDATYQEPEATIKYTIKTQEEQEKEIVIEFVPYNEDSYAVFINNSVDFLIAKESILTLIESVSALEEKAS</sequence>
<accession>A0ABT7L7R2</accession>
<evidence type="ECO:0000313" key="4">
    <source>
        <dbReference type="Proteomes" id="UP001235343"/>
    </source>
</evidence>
<evidence type="ECO:0000313" key="3">
    <source>
        <dbReference type="EMBL" id="MDL4841899.1"/>
    </source>
</evidence>
<feature type="transmembrane region" description="Helical" evidence="1">
    <location>
        <begin position="6"/>
        <end position="24"/>
    </location>
</feature>
<keyword evidence="1" id="KW-0812">Transmembrane</keyword>
<gene>
    <name evidence="3" type="ORF">QQS35_15780</name>
</gene>
<proteinExistence type="predicted"/>
<evidence type="ECO:0000256" key="1">
    <source>
        <dbReference type="SAM" id="Phobius"/>
    </source>
</evidence>
<reference evidence="3 4" key="1">
    <citation type="submission" date="2023-06" db="EMBL/GenBank/DDBJ databases">
        <title>Aquibacillus rhizosphaerae LR5S19.</title>
        <authorList>
            <person name="Sun J.-Q."/>
        </authorList>
    </citation>
    <scope>NUCLEOTIDE SEQUENCE [LARGE SCALE GENOMIC DNA]</scope>
    <source>
        <strain evidence="3 4">LR5S19</strain>
    </source>
</reference>
<organism evidence="3 4">
    <name type="scientific">Aquibacillus rhizosphaerae</name>
    <dbReference type="NCBI Taxonomy" id="3051431"/>
    <lineage>
        <taxon>Bacteria</taxon>
        <taxon>Bacillati</taxon>
        <taxon>Bacillota</taxon>
        <taxon>Bacilli</taxon>
        <taxon>Bacillales</taxon>
        <taxon>Bacillaceae</taxon>
        <taxon>Aquibacillus</taxon>
    </lineage>
</organism>
<dbReference type="InterPro" id="IPR025641">
    <property type="entry name" value="DUF4340"/>
</dbReference>
<protein>
    <submittedName>
        <fullName evidence="3">DUF4340 domain-containing protein</fullName>
    </submittedName>
</protein>
<evidence type="ECO:0000259" key="2">
    <source>
        <dbReference type="Pfam" id="PF14238"/>
    </source>
</evidence>
<dbReference type="EMBL" id="JASTZU010000049">
    <property type="protein sequence ID" value="MDL4841899.1"/>
    <property type="molecule type" value="Genomic_DNA"/>
</dbReference>
<dbReference type="RefSeq" id="WP_285933185.1">
    <property type="nucleotide sequence ID" value="NZ_JASTZU010000049.1"/>
</dbReference>
<feature type="domain" description="DUF4340" evidence="2">
    <location>
        <begin position="84"/>
        <end position="202"/>
    </location>
</feature>
<name>A0ABT7L7R2_9BACI</name>
<comment type="caution">
    <text evidence="3">The sequence shown here is derived from an EMBL/GenBank/DDBJ whole genome shotgun (WGS) entry which is preliminary data.</text>
</comment>
<keyword evidence="4" id="KW-1185">Reference proteome</keyword>